<keyword evidence="1" id="KW-0472">Membrane</keyword>
<proteinExistence type="predicted"/>
<dbReference type="Proteomes" id="UP000310017">
    <property type="component" value="Chromosome"/>
</dbReference>
<accession>A0A5B7SNV5</accession>
<dbReference type="KEGG" id="asag:FGM00_06870"/>
<feature type="transmembrane region" description="Helical" evidence="1">
    <location>
        <begin position="12"/>
        <end position="33"/>
    </location>
</feature>
<feature type="transmembrane region" description="Helical" evidence="1">
    <location>
        <begin position="119"/>
        <end position="135"/>
    </location>
</feature>
<keyword evidence="1" id="KW-0812">Transmembrane</keyword>
<dbReference type="AlphaFoldDB" id="A0A5B7SNV5"/>
<protein>
    <submittedName>
        <fullName evidence="3">DUF418 domain-containing protein</fullName>
    </submittedName>
</protein>
<feature type="transmembrane region" description="Helical" evidence="1">
    <location>
        <begin position="277"/>
        <end position="307"/>
    </location>
</feature>
<feature type="transmembrane region" description="Helical" evidence="1">
    <location>
        <begin position="209"/>
        <end position="230"/>
    </location>
</feature>
<evidence type="ECO:0000313" key="3">
    <source>
        <dbReference type="EMBL" id="QCW99831.1"/>
    </source>
</evidence>
<evidence type="ECO:0000259" key="2">
    <source>
        <dbReference type="Pfam" id="PF04235"/>
    </source>
</evidence>
<dbReference type="OrthoDB" id="9807744at2"/>
<dbReference type="InterPro" id="IPR007349">
    <property type="entry name" value="DUF418"/>
</dbReference>
<gene>
    <name evidence="3" type="ORF">FGM00_06870</name>
</gene>
<evidence type="ECO:0000313" key="4">
    <source>
        <dbReference type="Proteomes" id="UP000310017"/>
    </source>
</evidence>
<name>A0A5B7SNV5_9FLAO</name>
<organism evidence="3 4">
    <name type="scientific">Aggregatimonas sangjinii</name>
    <dbReference type="NCBI Taxonomy" id="2583587"/>
    <lineage>
        <taxon>Bacteria</taxon>
        <taxon>Pseudomonadati</taxon>
        <taxon>Bacteroidota</taxon>
        <taxon>Flavobacteriia</taxon>
        <taxon>Flavobacteriales</taxon>
        <taxon>Flavobacteriaceae</taxon>
        <taxon>Aggregatimonas</taxon>
    </lineage>
</organism>
<feature type="transmembrane region" description="Helical" evidence="1">
    <location>
        <begin position="250"/>
        <end position="271"/>
    </location>
</feature>
<feature type="transmembrane region" description="Helical" evidence="1">
    <location>
        <begin position="356"/>
        <end position="377"/>
    </location>
</feature>
<evidence type="ECO:0000256" key="1">
    <source>
        <dbReference type="SAM" id="Phobius"/>
    </source>
</evidence>
<keyword evidence="4" id="KW-1185">Reference proteome</keyword>
<feature type="transmembrane region" description="Helical" evidence="1">
    <location>
        <begin position="53"/>
        <end position="76"/>
    </location>
</feature>
<dbReference type="PANTHER" id="PTHR30590:SF2">
    <property type="entry name" value="INNER MEMBRANE PROTEIN"/>
    <property type="match status" value="1"/>
</dbReference>
<dbReference type="Pfam" id="PF04235">
    <property type="entry name" value="DUF418"/>
    <property type="match status" value="1"/>
</dbReference>
<feature type="transmembrane region" description="Helical" evidence="1">
    <location>
        <begin position="96"/>
        <end position="113"/>
    </location>
</feature>
<dbReference type="RefSeq" id="WP_138852183.1">
    <property type="nucleotide sequence ID" value="NZ_CP040710.1"/>
</dbReference>
<dbReference type="InterPro" id="IPR052529">
    <property type="entry name" value="Bact_Transport_Assoc"/>
</dbReference>
<dbReference type="EMBL" id="CP040710">
    <property type="protein sequence ID" value="QCW99831.1"/>
    <property type="molecule type" value="Genomic_DNA"/>
</dbReference>
<reference evidence="3 4" key="1">
    <citation type="submission" date="2019-05" db="EMBL/GenBank/DDBJ databases">
        <title>Genome sequencing of F202Z8.</title>
        <authorList>
            <person name="Kwon Y.M."/>
        </authorList>
    </citation>
    <scope>NUCLEOTIDE SEQUENCE [LARGE SCALE GENOMIC DNA]</scope>
    <source>
        <strain evidence="3 4">F202Z8</strain>
    </source>
</reference>
<feature type="domain" description="DUF418" evidence="2">
    <location>
        <begin position="231"/>
        <end position="395"/>
    </location>
</feature>
<sequence>MTIKTSSRIEVIDALRGFALAGILICHMVEQYIGAGAPMQHSKAVGAGLANQLIDGFIGIFLRGKFIALFSFLFGLSFFIQMDNSAQRGMAYERRFLWRLLLLLGIGYVHSLFYRGDILTVYALLGIFLIPFFYLRNRWVLAFAGLLFLGLGRYLVFFFTQGQHLFLDVDPMNMEDPNLLEYYNTLKNGSLWDVFATNRWVGHMDKLNFQYGIFGRGYFTFAFFLIGLYVGRLGLLRHFRDNRKFTKKVLIGALILFVVSLGITAVAFISLGPEPSFYNWAAMIGISGIDMANLTMTLMYIVLFVMLYRKTKPEKWLVKFAPYGRMALTNYVLQSIIGTALLYGWGLGYLGELQNIHTFVIAFALIGMQMWVSKIWLKHFNYGPLEWFWRSLTFFKVFPMKK</sequence>
<keyword evidence="1" id="KW-1133">Transmembrane helix</keyword>
<feature type="transmembrane region" description="Helical" evidence="1">
    <location>
        <begin position="328"/>
        <end position="350"/>
    </location>
</feature>
<dbReference type="PANTHER" id="PTHR30590">
    <property type="entry name" value="INNER MEMBRANE PROTEIN"/>
    <property type="match status" value="1"/>
</dbReference>
<feature type="transmembrane region" description="Helical" evidence="1">
    <location>
        <begin position="140"/>
        <end position="159"/>
    </location>
</feature>